<feature type="signal peptide" evidence="1">
    <location>
        <begin position="1"/>
        <end position="17"/>
    </location>
</feature>
<name>A0AAV6W5M3_9ARAC</name>
<organism evidence="2 3">
    <name type="scientific">Oedothorax gibbosus</name>
    <dbReference type="NCBI Taxonomy" id="931172"/>
    <lineage>
        <taxon>Eukaryota</taxon>
        <taxon>Metazoa</taxon>
        <taxon>Ecdysozoa</taxon>
        <taxon>Arthropoda</taxon>
        <taxon>Chelicerata</taxon>
        <taxon>Arachnida</taxon>
        <taxon>Araneae</taxon>
        <taxon>Araneomorphae</taxon>
        <taxon>Entelegynae</taxon>
        <taxon>Araneoidea</taxon>
        <taxon>Linyphiidae</taxon>
        <taxon>Erigoninae</taxon>
        <taxon>Oedothorax</taxon>
    </lineage>
</organism>
<sequence length="274" mass="30554">MHRYILICFTFIVTSSCATVGEFPFHAVLTESTTESASETTIIDDSHRVESENTTPEITTPSERLADIEQLAQSQQPSPFLQVIRDFLFQARDGLLDPEGVVLKSVAEGHIDETSEKIIKAFERGVIEATTLLVSHVEDFVVSTMPTISNTSFTQVDLLKRVGDSFPEEPAFERIDSNSLNKNERQLQIANLSMSCSNCYDTLQSCVQRCFETNNCNDVERNVRSCPPVPNRLCNPFTPWSPVNECQSHKDCKSPLLCCNDGCIDKCTVGVWSS</sequence>
<evidence type="ECO:0000256" key="1">
    <source>
        <dbReference type="SAM" id="SignalP"/>
    </source>
</evidence>
<evidence type="ECO:0008006" key="4">
    <source>
        <dbReference type="Google" id="ProtNLM"/>
    </source>
</evidence>
<dbReference type="EMBL" id="JAFNEN010000001">
    <property type="protein sequence ID" value="KAG8202158.1"/>
    <property type="molecule type" value="Genomic_DNA"/>
</dbReference>
<accession>A0AAV6W5M3</accession>
<dbReference type="Proteomes" id="UP000827092">
    <property type="component" value="Unassembled WGS sequence"/>
</dbReference>
<feature type="chain" id="PRO_5043944455" description="WAP domain-containing protein" evidence="1">
    <location>
        <begin position="18"/>
        <end position="274"/>
    </location>
</feature>
<evidence type="ECO:0000313" key="3">
    <source>
        <dbReference type="Proteomes" id="UP000827092"/>
    </source>
</evidence>
<protein>
    <recommendedName>
        <fullName evidence="4">WAP domain-containing protein</fullName>
    </recommendedName>
</protein>
<gene>
    <name evidence="2" type="ORF">JTE90_010515</name>
</gene>
<keyword evidence="1" id="KW-0732">Signal</keyword>
<comment type="caution">
    <text evidence="2">The sequence shown here is derived from an EMBL/GenBank/DDBJ whole genome shotgun (WGS) entry which is preliminary data.</text>
</comment>
<reference evidence="2 3" key="1">
    <citation type="journal article" date="2022" name="Nat. Ecol. Evol.">
        <title>A masculinizing supergene underlies an exaggerated male reproductive morph in a spider.</title>
        <authorList>
            <person name="Hendrickx F."/>
            <person name="De Corte Z."/>
            <person name="Sonet G."/>
            <person name="Van Belleghem S.M."/>
            <person name="Kostlbacher S."/>
            <person name="Vangestel C."/>
        </authorList>
    </citation>
    <scope>NUCLEOTIDE SEQUENCE [LARGE SCALE GENOMIC DNA]</scope>
    <source>
        <strain evidence="2">W744_W776</strain>
    </source>
</reference>
<keyword evidence="3" id="KW-1185">Reference proteome</keyword>
<proteinExistence type="predicted"/>
<dbReference type="AlphaFoldDB" id="A0AAV6W5M3"/>
<dbReference type="PROSITE" id="PS51257">
    <property type="entry name" value="PROKAR_LIPOPROTEIN"/>
    <property type="match status" value="1"/>
</dbReference>
<evidence type="ECO:0000313" key="2">
    <source>
        <dbReference type="EMBL" id="KAG8202158.1"/>
    </source>
</evidence>